<feature type="compositionally biased region" description="Polar residues" evidence="5">
    <location>
        <begin position="56"/>
        <end position="71"/>
    </location>
</feature>
<evidence type="ECO:0000313" key="8">
    <source>
        <dbReference type="Proteomes" id="UP001497600"/>
    </source>
</evidence>
<dbReference type="Proteomes" id="UP001497600">
    <property type="component" value="Chromosome F"/>
</dbReference>
<comment type="subcellular location">
    <subcellularLocation>
        <location evidence="1">Membrane</location>
        <topology evidence="1">Multi-pass membrane protein</topology>
    </subcellularLocation>
</comment>
<keyword evidence="3 6" id="KW-1133">Transmembrane helix</keyword>
<feature type="transmembrane region" description="Helical" evidence="6">
    <location>
        <begin position="100"/>
        <end position="126"/>
    </location>
</feature>
<protein>
    <submittedName>
        <fullName evidence="7">Uncharacterized protein</fullName>
    </submittedName>
</protein>
<feature type="transmembrane region" description="Helical" evidence="6">
    <location>
        <begin position="138"/>
        <end position="157"/>
    </location>
</feature>
<dbReference type="PANTHER" id="PTHR13377:SF3">
    <property type="entry name" value="TRANSMEMBRANE PROTEIN 115"/>
    <property type="match status" value="1"/>
</dbReference>
<feature type="compositionally biased region" description="Gly residues" evidence="5">
    <location>
        <begin position="44"/>
        <end position="55"/>
    </location>
</feature>
<organism evidence="7 8">
    <name type="scientific">[Candida] anglica</name>
    <dbReference type="NCBI Taxonomy" id="148631"/>
    <lineage>
        <taxon>Eukaryota</taxon>
        <taxon>Fungi</taxon>
        <taxon>Dikarya</taxon>
        <taxon>Ascomycota</taxon>
        <taxon>Saccharomycotina</taxon>
        <taxon>Pichiomycetes</taxon>
        <taxon>Debaryomycetaceae</taxon>
        <taxon>Kurtzmaniella</taxon>
    </lineage>
</organism>
<keyword evidence="4 6" id="KW-0472">Membrane</keyword>
<feature type="transmembrane region" description="Helical" evidence="6">
    <location>
        <begin position="208"/>
        <end position="225"/>
    </location>
</feature>
<dbReference type="Pfam" id="PF08551">
    <property type="entry name" value="DUF1751"/>
    <property type="match status" value="1"/>
</dbReference>
<evidence type="ECO:0000256" key="5">
    <source>
        <dbReference type="SAM" id="MobiDB-lite"/>
    </source>
</evidence>
<feature type="transmembrane region" description="Helical" evidence="6">
    <location>
        <begin position="231"/>
        <end position="250"/>
    </location>
</feature>
<keyword evidence="2 6" id="KW-0812">Transmembrane</keyword>
<dbReference type="SMART" id="SM01160">
    <property type="entry name" value="DUF1751"/>
    <property type="match status" value="1"/>
</dbReference>
<evidence type="ECO:0000256" key="6">
    <source>
        <dbReference type="SAM" id="Phobius"/>
    </source>
</evidence>
<name>A0ABP0EEY5_9ASCO</name>
<evidence type="ECO:0000256" key="3">
    <source>
        <dbReference type="ARBA" id="ARBA00022989"/>
    </source>
</evidence>
<dbReference type="InterPro" id="IPR013861">
    <property type="entry name" value="TMEM115/Pdh1/Rbl19"/>
</dbReference>
<keyword evidence="8" id="KW-1185">Reference proteome</keyword>
<dbReference type="Gene3D" id="1.20.1540.10">
    <property type="entry name" value="Rhomboid-like"/>
    <property type="match status" value="1"/>
</dbReference>
<reference evidence="7 8" key="1">
    <citation type="submission" date="2024-01" db="EMBL/GenBank/DDBJ databases">
        <authorList>
            <consortium name="Genoscope - CEA"/>
            <person name="William W."/>
        </authorList>
    </citation>
    <scope>NUCLEOTIDE SEQUENCE [LARGE SCALE GENOMIC DNA]</scope>
    <source>
        <strain evidence="7 8">29B2s-10</strain>
    </source>
</reference>
<sequence>MKVPRATGILSVVLASLSFLNFVLKSYTYFVLIVASARHNGGGPPVVHSGEGGEANGQTSMSSSSGTITQETGDEAHPHSMFVPLLTFIPTRSPVLSRPWVFLTSGLVEDIGIWFISSLVLIFYLGKYIENLWGSRELTKFVIFVVVITNVLVYIFYGLKVCCISSHDYVPPLVQGVMPIVMGLFVAVKQRIANHYIILFQGNVRIKVTYIPFLTLVFTYALSYLDSDVNIIFTHSLASFVVSWTYLRFFKVGTNERQSYLLPFALSRKRSSRLKRQNVSEKLVNKVPSSTNGSQMSEISLDLDSTSTKGDRSLQFSFYTFFPYPLSSFIKIVCNLIFQVPVKYKLLDPNDFPDYDEEDGDDYSYEDVNNLQSGLFDLSPLKGVEDVSTLPLAKSKIENFLSWISGNSKPISQSGLKYNMDQRRKLALKELD</sequence>
<dbReference type="InterPro" id="IPR035952">
    <property type="entry name" value="Rhomboid-like_sf"/>
</dbReference>
<evidence type="ECO:0000256" key="2">
    <source>
        <dbReference type="ARBA" id="ARBA00022692"/>
    </source>
</evidence>
<feature type="transmembrane region" description="Helical" evidence="6">
    <location>
        <begin position="169"/>
        <end position="188"/>
    </location>
</feature>
<gene>
    <name evidence="7" type="ORF">CAAN4_F06414</name>
</gene>
<accession>A0ABP0EEY5</accession>
<feature type="transmembrane region" description="Helical" evidence="6">
    <location>
        <begin position="12"/>
        <end position="35"/>
    </location>
</feature>
<dbReference type="PANTHER" id="PTHR13377">
    <property type="entry name" value="PLACENTAL PROTEIN 6"/>
    <property type="match status" value="1"/>
</dbReference>
<proteinExistence type="predicted"/>
<feature type="region of interest" description="Disordered" evidence="5">
    <location>
        <begin position="44"/>
        <end position="73"/>
    </location>
</feature>
<evidence type="ECO:0000313" key="7">
    <source>
        <dbReference type="EMBL" id="CAK7912314.1"/>
    </source>
</evidence>
<dbReference type="EMBL" id="OZ004258">
    <property type="protein sequence ID" value="CAK7912314.1"/>
    <property type="molecule type" value="Genomic_DNA"/>
</dbReference>
<evidence type="ECO:0000256" key="4">
    <source>
        <dbReference type="ARBA" id="ARBA00023136"/>
    </source>
</evidence>
<evidence type="ECO:0000256" key="1">
    <source>
        <dbReference type="ARBA" id="ARBA00004141"/>
    </source>
</evidence>
<dbReference type="SUPFAM" id="SSF144091">
    <property type="entry name" value="Rhomboid-like"/>
    <property type="match status" value="1"/>
</dbReference>